<keyword evidence="3 6" id="KW-0812">Transmembrane</keyword>
<feature type="transmembrane region" description="Helical" evidence="6">
    <location>
        <begin position="188"/>
        <end position="208"/>
    </location>
</feature>
<evidence type="ECO:0000256" key="2">
    <source>
        <dbReference type="ARBA" id="ARBA00022475"/>
    </source>
</evidence>
<feature type="transmembrane region" description="Helical" evidence="6">
    <location>
        <begin position="16"/>
        <end position="34"/>
    </location>
</feature>
<gene>
    <name evidence="8" type="ordered locus">TC41_1977</name>
</gene>
<dbReference type="Proteomes" id="UP000000292">
    <property type="component" value="Chromosome"/>
</dbReference>
<dbReference type="Pfam" id="PF09335">
    <property type="entry name" value="VTT_dom"/>
    <property type="match status" value="1"/>
</dbReference>
<proteinExistence type="inferred from homology"/>
<feature type="transmembrane region" description="Helical" evidence="6">
    <location>
        <begin position="46"/>
        <end position="66"/>
    </location>
</feature>
<evidence type="ECO:0000259" key="7">
    <source>
        <dbReference type="Pfam" id="PF09335"/>
    </source>
</evidence>
<feature type="transmembrane region" description="Helical" evidence="6">
    <location>
        <begin position="72"/>
        <end position="102"/>
    </location>
</feature>
<dbReference type="InterPro" id="IPR015414">
    <property type="entry name" value="TMEM64"/>
</dbReference>
<dbReference type="KEGG" id="aad:TC41_1977"/>
<evidence type="ECO:0000256" key="4">
    <source>
        <dbReference type="ARBA" id="ARBA00022989"/>
    </source>
</evidence>
<keyword evidence="5 6" id="KW-0472">Membrane</keyword>
<evidence type="ECO:0000256" key="6">
    <source>
        <dbReference type="RuleBase" id="RU366058"/>
    </source>
</evidence>
<feature type="transmembrane region" description="Helical" evidence="6">
    <location>
        <begin position="159"/>
        <end position="182"/>
    </location>
</feature>
<organism evidence="8 9">
    <name type="scientific">Alicyclobacillus acidocaldarius (strain Tc-4-1)</name>
    <name type="common">Bacillus acidocaldarius</name>
    <dbReference type="NCBI Taxonomy" id="1048834"/>
    <lineage>
        <taxon>Bacteria</taxon>
        <taxon>Bacillati</taxon>
        <taxon>Bacillota</taxon>
        <taxon>Bacilli</taxon>
        <taxon>Bacillales</taxon>
        <taxon>Alicyclobacillaceae</taxon>
        <taxon>Alicyclobacillus</taxon>
    </lineage>
</organism>
<dbReference type="PANTHER" id="PTHR12677:SF59">
    <property type="entry name" value="GOLGI APPARATUS MEMBRANE PROTEIN TVP38-RELATED"/>
    <property type="match status" value="1"/>
</dbReference>
<dbReference type="eggNOG" id="COG0398">
    <property type="taxonomic scope" value="Bacteria"/>
</dbReference>
<comment type="similarity">
    <text evidence="6">Belongs to the TVP38/TMEM64 family.</text>
</comment>
<keyword evidence="4 6" id="KW-1133">Transmembrane helix</keyword>
<dbReference type="STRING" id="1048834.TC41_1977"/>
<dbReference type="AlphaFoldDB" id="F8IE49"/>
<accession>F8IE49</accession>
<dbReference type="PATRIC" id="fig|1048834.4.peg.1866"/>
<keyword evidence="2 6" id="KW-1003">Cell membrane</keyword>
<dbReference type="HOGENOM" id="CLU_038944_8_0_9"/>
<name>F8IE49_ALIAT</name>
<dbReference type="EMBL" id="CP002902">
    <property type="protein sequence ID" value="AEJ43891.1"/>
    <property type="molecule type" value="Genomic_DNA"/>
</dbReference>
<comment type="subcellular location">
    <subcellularLocation>
        <location evidence="1 6">Cell membrane</location>
        <topology evidence="1 6">Multi-pass membrane protein</topology>
    </subcellularLocation>
</comment>
<evidence type="ECO:0000256" key="3">
    <source>
        <dbReference type="ARBA" id="ARBA00022692"/>
    </source>
</evidence>
<evidence type="ECO:0000313" key="9">
    <source>
        <dbReference type="Proteomes" id="UP000000292"/>
    </source>
</evidence>
<reference evidence="9" key="2">
    <citation type="submission" date="2011-06" db="EMBL/GenBank/DDBJ databases">
        <title>The complete genome sequence of Alicyclobacillus acidocaldarius sp. Tc-4-1.</title>
        <authorList>
            <person name="Chen Y."/>
            <person name="He Y."/>
            <person name="Dong Z."/>
            <person name="Hu S."/>
        </authorList>
    </citation>
    <scope>NUCLEOTIDE SEQUENCE [LARGE SCALE GENOMIC DNA]</scope>
    <source>
        <strain evidence="9">Tc-4-1</strain>
    </source>
</reference>
<evidence type="ECO:0000313" key="8">
    <source>
        <dbReference type="EMBL" id="AEJ43891.1"/>
    </source>
</evidence>
<reference evidence="8 9" key="1">
    <citation type="journal article" date="2011" name="J. Bacteriol.">
        <title>Complete Genome Sequence of Alicyclobacillus acidocaldarius Strain Tc-4-1.</title>
        <authorList>
            <person name="Chen Y."/>
            <person name="He Y."/>
            <person name="Zhang B."/>
            <person name="Yang J."/>
            <person name="Li W."/>
            <person name="Dong Z."/>
            <person name="Hu S."/>
        </authorList>
    </citation>
    <scope>NUCLEOTIDE SEQUENCE [LARGE SCALE GENOMIC DNA]</scope>
    <source>
        <strain evidence="8 9">Tc-4-1</strain>
    </source>
</reference>
<dbReference type="InterPro" id="IPR032816">
    <property type="entry name" value="VTT_dom"/>
</dbReference>
<sequence length="219" mass="24707">MDVAGFVKQLLTDWRTIAMILSGALVAVVVLYLDRNHRLTDWIQSWGFWGVIWAIAIMVIWCLTPIPSEGLLIIFLRVFGVVAGTTYAWIGSTISSILIFIARYFTRIMLQRVQHHERFEQVNHWVREWGSLGLLLARLLPVPAFLVNYVAGMIPATSLWSYTWTAVVAMVPYYLGVALVYAGVFGNWIYILLGCIPLAALAVFAALLRRRVGRNGHAK</sequence>
<evidence type="ECO:0000256" key="1">
    <source>
        <dbReference type="ARBA" id="ARBA00004651"/>
    </source>
</evidence>
<feature type="domain" description="VTT" evidence="7">
    <location>
        <begin position="66"/>
        <end position="179"/>
    </location>
</feature>
<evidence type="ECO:0000256" key="5">
    <source>
        <dbReference type="ARBA" id="ARBA00023136"/>
    </source>
</evidence>
<dbReference type="GO" id="GO:0005886">
    <property type="term" value="C:plasma membrane"/>
    <property type="evidence" value="ECO:0007669"/>
    <property type="project" value="UniProtKB-SubCell"/>
</dbReference>
<dbReference type="PANTHER" id="PTHR12677">
    <property type="entry name" value="GOLGI APPARATUS MEMBRANE PROTEIN TVP38-RELATED"/>
    <property type="match status" value="1"/>
</dbReference>
<protein>
    <recommendedName>
        <fullName evidence="6">TVP38/TMEM64 family membrane protein</fullName>
    </recommendedName>
</protein>